<accession>A0A0R1NMN1</accession>
<organism evidence="1 2">
    <name type="scientific">Lentilactobacillus kisonensis DSM 19906 = JCM 15041</name>
    <dbReference type="NCBI Taxonomy" id="1423766"/>
    <lineage>
        <taxon>Bacteria</taxon>
        <taxon>Bacillati</taxon>
        <taxon>Bacillota</taxon>
        <taxon>Bacilli</taxon>
        <taxon>Lactobacillales</taxon>
        <taxon>Lactobacillaceae</taxon>
        <taxon>Lentilactobacillus</taxon>
    </lineage>
</organism>
<gene>
    <name evidence="1" type="ORF">FC98_GL002108</name>
</gene>
<evidence type="ECO:0000313" key="2">
    <source>
        <dbReference type="Proteomes" id="UP000051439"/>
    </source>
</evidence>
<comment type="caution">
    <text evidence="1">The sequence shown here is derived from an EMBL/GenBank/DDBJ whole genome shotgun (WGS) entry which is preliminary data.</text>
</comment>
<dbReference type="AlphaFoldDB" id="A0A0R1NMN1"/>
<dbReference type="EMBL" id="AZEB01000045">
    <property type="protein sequence ID" value="KRL19524.1"/>
    <property type="molecule type" value="Genomic_DNA"/>
</dbReference>
<evidence type="ECO:0000313" key="1">
    <source>
        <dbReference type="EMBL" id="KRL19524.1"/>
    </source>
</evidence>
<reference evidence="1 2" key="1">
    <citation type="journal article" date="2015" name="Genome Announc.">
        <title>Expanding the biotechnology potential of lactobacilli through comparative genomics of 213 strains and associated genera.</title>
        <authorList>
            <person name="Sun Z."/>
            <person name="Harris H.M."/>
            <person name="McCann A."/>
            <person name="Guo C."/>
            <person name="Argimon S."/>
            <person name="Zhang W."/>
            <person name="Yang X."/>
            <person name="Jeffery I.B."/>
            <person name="Cooney J.C."/>
            <person name="Kagawa T.F."/>
            <person name="Liu W."/>
            <person name="Song Y."/>
            <person name="Salvetti E."/>
            <person name="Wrobel A."/>
            <person name="Rasinkangas P."/>
            <person name="Parkhill J."/>
            <person name="Rea M.C."/>
            <person name="O'Sullivan O."/>
            <person name="Ritari J."/>
            <person name="Douillard F.P."/>
            <person name="Paul Ross R."/>
            <person name="Yang R."/>
            <person name="Briner A.E."/>
            <person name="Felis G.E."/>
            <person name="de Vos W.M."/>
            <person name="Barrangou R."/>
            <person name="Klaenhammer T.R."/>
            <person name="Caufield P.W."/>
            <person name="Cui Y."/>
            <person name="Zhang H."/>
            <person name="O'Toole P.W."/>
        </authorList>
    </citation>
    <scope>NUCLEOTIDE SEQUENCE [LARGE SCALE GENOMIC DNA]</scope>
    <source>
        <strain evidence="1 2">DSM 19906</strain>
    </source>
</reference>
<protein>
    <submittedName>
        <fullName evidence="1">Uncharacterized protein</fullName>
    </submittedName>
</protein>
<keyword evidence="2" id="KW-1185">Reference proteome</keyword>
<dbReference type="Proteomes" id="UP000051439">
    <property type="component" value="Unassembled WGS sequence"/>
</dbReference>
<name>A0A0R1NMN1_9LACO</name>
<dbReference type="PATRIC" id="fig|1423766.4.peg.2187"/>
<sequence length="92" mass="10526">MKETAFRAAQALGVTSHGKPIYLGKGKKGNLVKGINKKLEKVRNSLPDDYSFEDFKSEFQKKYPNAYDVYEGTKKDFDGWLKKSEANLPHRK</sequence>
<proteinExistence type="predicted"/>